<dbReference type="WBParaSite" id="TREG1_126570.2">
    <property type="protein sequence ID" value="TREG1_126570.2"/>
    <property type="gene ID" value="TREG1_126570"/>
</dbReference>
<feature type="transmembrane region" description="Helical" evidence="1">
    <location>
        <begin position="119"/>
        <end position="140"/>
    </location>
</feature>
<evidence type="ECO:0000313" key="3">
    <source>
        <dbReference type="WBParaSite" id="TREG1_126570.2"/>
    </source>
</evidence>
<keyword evidence="2" id="KW-1185">Reference proteome</keyword>
<keyword evidence="1" id="KW-0472">Membrane</keyword>
<keyword evidence="1" id="KW-1133">Transmembrane helix</keyword>
<feature type="transmembrane region" description="Helical" evidence="1">
    <location>
        <begin position="21"/>
        <end position="51"/>
    </location>
</feature>
<sequence length="248" mass="28052">MSNQTVKFPRLKHSSIGLRPGSLFHFFIWMIIDTLLMLLVTATMVVMVNTIAGLSDWIQEHSWLTVLLISLGAIPVLILALLKLLGYRRDIDHFFIVFSFALCSMGFAARLYNIDLVPALAALGSTVALTAVVILLALYFRQLDFRITITLFSLLYASVLTGLILFIIEFTSDGKQKALKISVGVCFTLAMLLAIFLTVNRLRFCIAFRDVYCTIIFRAFCLWLEMIIMFAAMYAPFYKFKQNNSNQG</sequence>
<evidence type="ECO:0000313" key="2">
    <source>
        <dbReference type="Proteomes" id="UP000050795"/>
    </source>
</evidence>
<feature type="transmembrane region" description="Helical" evidence="1">
    <location>
        <begin position="63"/>
        <end position="82"/>
    </location>
</feature>
<protein>
    <submittedName>
        <fullName evidence="3">Uncharacterized protein</fullName>
    </submittedName>
</protein>
<accession>A0AA85IX67</accession>
<name>A0AA85IX67_TRIRE</name>
<feature type="transmembrane region" description="Helical" evidence="1">
    <location>
        <begin position="94"/>
        <end position="113"/>
    </location>
</feature>
<keyword evidence="1" id="KW-0812">Transmembrane</keyword>
<feature type="transmembrane region" description="Helical" evidence="1">
    <location>
        <begin position="211"/>
        <end position="235"/>
    </location>
</feature>
<dbReference type="Proteomes" id="UP000050795">
    <property type="component" value="Unassembled WGS sequence"/>
</dbReference>
<proteinExistence type="predicted"/>
<feature type="transmembrane region" description="Helical" evidence="1">
    <location>
        <begin position="180"/>
        <end position="199"/>
    </location>
</feature>
<reference evidence="3" key="2">
    <citation type="submission" date="2023-11" db="UniProtKB">
        <authorList>
            <consortium name="WormBaseParasite"/>
        </authorList>
    </citation>
    <scope>IDENTIFICATION</scope>
</reference>
<reference evidence="2" key="1">
    <citation type="submission" date="2022-06" db="EMBL/GenBank/DDBJ databases">
        <authorList>
            <person name="Berger JAMES D."/>
            <person name="Berger JAMES D."/>
        </authorList>
    </citation>
    <scope>NUCLEOTIDE SEQUENCE [LARGE SCALE GENOMIC DNA]</scope>
</reference>
<evidence type="ECO:0000256" key="1">
    <source>
        <dbReference type="SAM" id="Phobius"/>
    </source>
</evidence>
<feature type="transmembrane region" description="Helical" evidence="1">
    <location>
        <begin position="147"/>
        <end position="168"/>
    </location>
</feature>
<dbReference type="AlphaFoldDB" id="A0AA85IX67"/>
<organism evidence="2 3">
    <name type="scientific">Trichobilharzia regenti</name>
    <name type="common">Nasal bird schistosome</name>
    <dbReference type="NCBI Taxonomy" id="157069"/>
    <lineage>
        <taxon>Eukaryota</taxon>
        <taxon>Metazoa</taxon>
        <taxon>Spiralia</taxon>
        <taxon>Lophotrochozoa</taxon>
        <taxon>Platyhelminthes</taxon>
        <taxon>Trematoda</taxon>
        <taxon>Digenea</taxon>
        <taxon>Strigeidida</taxon>
        <taxon>Schistosomatoidea</taxon>
        <taxon>Schistosomatidae</taxon>
        <taxon>Trichobilharzia</taxon>
    </lineage>
</organism>